<dbReference type="Pfam" id="PF03123">
    <property type="entry name" value="CAT_RBD"/>
    <property type="match status" value="1"/>
</dbReference>
<keyword evidence="4" id="KW-1185">Reference proteome</keyword>
<dbReference type="SUPFAM" id="SSF50151">
    <property type="entry name" value="SacY-like RNA-binding domain"/>
    <property type="match status" value="1"/>
</dbReference>
<dbReference type="GO" id="GO:0006355">
    <property type="term" value="P:regulation of DNA-templated transcription"/>
    <property type="evidence" value="ECO:0007669"/>
    <property type="project" value="InterPro"/>
</dbReference>
<dbReference type="Pfam" id="PF00874">
    <property type="entry name" value="PRD"/>
    <property type="match status" value="2"/>
</dbReference>
<dbReference type="AlphaFoldDB" id="A0A1X6X8D3"/>
<organism evidence="3 4">
    <name type="scientific">Brachybacterium nesterenkovii</name>
    <dbReference type="NCBI Taxonomy" id="47847"/>
    <lineage>
        <taxon>Bacteria</taxon>
        <taxon>Bacillati</taxon>
        <taxon>Actinomycetota</taxon>
        <taxon>Actinomycetes</taxon>
        <taxon>Micrococcales</taxon>
        <taxon>Dermabacteraceae</taxon>
        <taxon>Brachybacterium</taxon>
    </lineage>
</organism>
<dbReference type="Gene3D" id="2.30.24.10">
    <property type="entry name" value="CAT RNA-binding domain"/>
    <property type="match status" value="1"/>
</dbReference>
<feature type="domain" description="PRD" evidence="2">
    <location>
        <begin position="171"/>
        <end position="281"/>
    </location>
</feature>
<keyword evidence="1" id="KW-0677">Repeat</keyword>
<protein>
    <submittedName>
        <fullName evidence="3">Beta-glucoside bgl operon antiterminator, BglG family</fullName>
    </submittedName>
</protein>
<dbReference type="SMART" id="SM01061">
    <property type="entry name" value="CAT_RBD"/>
    <property type="match status" value="1"/>
</dbReference>
<dbReference type="PROSITE" id="PS51372">
    <property type="entry name" value="PRD_2"/>
    <property type="match status" value="2"/>
</dbReference>
<dbReference type="Proteomes" id="UP000195981">
    <property type="component" value="Unassembled WGS sequence"/>
</dbReference>
<dbReference type="PANTHER" id="PTHR30185">
    <property type="entry name" value="CRYPTIC BETA-GLUCOSIDE BGL OPERON ANTITERMINATOR"/>
    <property type="match status" value="1"/>
</dbReference>
<feature type="domain" description="PRD" evidence="2">
    <location>
        <begin position="61"/>
        <end position="170"/>
    </location>
</feature>
<dbReference type="PANTHER" id="PTHR30185:SF15">
    <property type="entry name" value="CRYPTIC BETA-GLUCOSIDE BGL OPERON ANTITERMINATOR"/>
    <property type="match status" value="1"/>
</dbReference>
<evidence type="ECO:0000313" key="3">
    <source>
        <dbReference type="EMBL" id="SLM95363.1"/>
    </source>
</evidence>
<dbReference type="InterPro" id="IPR011608">
    <property type="entry name" value="PRD"/>
</dbReference>
<name>A0A1X6X8D3_9MICO</name>
<dbReference type="InterPro" id="IPR036634">
    <property type="entry name" value="PRD_sf"/>
</dbReference>
<dbReference type="OrthoDB" id="9813552at2"/>
<dbReference type="InterPro" id="IPR050661">
    <property type="entry name" value="BglG_antiterminators"/>
</dbReference>
<dbReference type="GO" id="GO:0003723">
    <property type="term" value="F:RNA binding"/>
    <property type="evidence" value="ECO:0007669"/>
    <property type="project" value="InterPro"/>
</dbReference>
<evidence type="ECO:0000313" key="4">
    <source>
        <dbReference type="Proteomes" id="UP000195981"/>
    </source>
</evidence>
<evidence type="ECO:0000259" key="2">
    <source>
        <dbReference type="PROSITE" id="PS51372"/>
    </source>
</evidence>
<dbReference type="SUPFAM" id="SSF63520">
    <property type="entry name" value="PTS-regulatory domain, PRD"/>
    <property type="match status" value="2"/>
</dbReference>
<dbReference type="InterPro" id="IPR004341">
    <property type="entry name" value="CAT_RNA-bd_dom"/>
</dbReference>
<reference evidence="3 4" key="1">
    <citation type="submission" date="2017-02" db="EMBL/GenBank/DDBJ databases">
        <authorList>
            <person name="Peterson S.W."/>
        </authorList>
    </citation>
    <scope>NUCLEOTIDE SEQUENCE [LARGE SCALE GENOMIC DNA]</scope>
    <source>
        <strain evidence="3 4">CIP104813</strain>
    </source>
</reference>
<dbReference type="Gene3D" id="1.10.1790.10">
    <property type="entry name" value="PRD domain"/>
    <property type="match status" value="2"/>
</dbReference>
<proteinExistence type="predicted"/>
<gene>
    <name evidence="3" type="ORF">FM110_12660</name>
</gene>
<dbReference type="RefSeq" id="WP_087105108.1">
    <property type="nucleotide sequence ID" value="NZ_FWFG01000109.1"/>
</dbReference>
<dbReference type="InterPro" id="IPR036650">
    <property type="entry name" value="CAT_RNA-bd_dom_sf"/>
</dbReference>
<sequence>MKVLRVINNNIVLSRDASGQEVILTGRGLGFRAAPGQEIDPARIVREFVPADGRDPDHLAELLAAIDEEVLRAVVIALDVSGVEGRATTRPTLAIAVADHIEAALERARRGQSLEYPVRAEVQTLYADEYARAVHLLAEINQRLDPPLAEHEATALALHLVNAGFASGDLSFTYTMTGVIQQLLAVVSERFGIDVDSTSMSAARFITHVRYLFVRVHSHRQLDEQDSAIGQAIRRNYPEATRAAEQLATIIELRLDSHLTADEVSYLALHVARMTMEGEQSAGGGGA</sequence>
<evidence type="ECO:0000256" key="1">
    <source>
        <dbReference type="ARBA" id="ARBA00022737"/>
    </source>
</evidence>
<accession>A0A1X6X8D3</accession>
<dbReference type="EMBL" id="FWFG01000109">
    <property type="protein sequence ID" value="SLM95363.1"/>
    <property type="molecule type" value="Genomic_DNA"/>
</dbReference>